<gene>
    <name evidence="1" type="ORF">DSO57_1009881</name>
</gene>
<dbReference type="EMBL" id="QTSX02003582">
    <property type="protein sequence ID" value="KAJ9070272.1"/>
    <property type="molecule type" value="Genomic_DNA"/>
</dbReference>
<comment type="caution">
    <text evidence="1">The sequence shown here is derived from an EMBL/GenBank/DDBJ whole genome shotgun (WGS) entry which is preliminary data.</text>
</comment>
<evidence type="ECO:0000313" key="2">
    <source>
        <dbReference type="Proteomes" id="UP001165960"/>
    </source>
</evidence>
<accession>A0ACC2T6W3</accession>
<dbReference type="Proteomes" id="UP001165960">
    <property type="component" value="Unassembled WGS sequence"/>
</dbReference>
<proteinExistence type="predicted"/>
<keyword evidence="2" id="KW-1185">Reference proteome</keyword>
<evidence type="ECO:0000313" key="1">
    <source>
        <dbReference type="EMBL" id="KAJ9070272.1"/>
    </source>
</evidence>
<reference evidence="1" key="1">
    <citation type="submission" date="2022-04" db="EMBL/GenBank/DDBJ databases">
        <title>Genome of the entomopathogenic fungus Entomophthora muscae.</title>
        <authorList>
            <person name="Elya C."/>
            <person name="Lovett B.R."/>
            <person name="Lee E."/>
            <person name="Macias A.M."/>
            <person name="Hajek A.E."/>
            <person name="De Bivort B.L."/>
            <person name="Kasson M.T."/>
            <person name="De Fine Licht H.H."/>
            <person name="Stajich J.E."/>
        </authorList>
    </citation>
    <scope>NUCLEOTIDE SEQUENCE</scope>
    <source>
        <strain evidence="1">Berkeley</strain>
    </source>
</reference>
<organism evidence="1 2">
    <name type="scientific">Entomophthora muscae</name>
    <dbReference type="NCBI Taxonomy" id="34485"/>
    <lineage>
        <taxon>Eukaryota</taxon>
        <taxon>Fungi</taxon>
        <taxon>Fungi incertae sedis</taxon>
        <taxon>Zoopagomycota</taxon>
        <taxon>Entomophthoromycotina</taxon>
        <taxon>Entomophthoromycetes</taxon>
        <taxon>Entomophthorales</taxon>
        <taxon>Entomophthoraceae</taxon>
        <taxon>Entomophthora</taxon>
    </lineage>
</organism>
<sequence length="71" mass="8497">MYLEGICKTNQIFKHAEKTYIDYNPFSQWDSQWDNHEASSFHLEAVAELLRSKCQKSHTRDQNFDIKHHIS</sequence>
<protein>
    <submittedName>
        <fullName evidence="1">Uncharacterized protein</fullName>
    </submittedName>
</protein>
<name>A0ACC2T6W3_9FUNG</name>